<dbReference type="RefSeq" id="WP_128270802.1">
    <property type="nucleotide sequence ID" value="NZ_SAUW01000029.1"/>
</dbReference>
<dbReference type="PANTHER" id="PTHR31528">
    <property type="entry name" value="4-AMINO-5-HYDROXYMETHYL-2-METHYLPYRIMIDINE PHOSPHATE SYNTHASE THI11-RELATED"/>
    <property type="match status" value="1"/>
</dbReference>
<dbReference type="SUPFAM" id="SSF53850">
    <property type="entry name" value="Periplasmic binding protein-like II"/>
    <property type="match status" value="1"/>
</dbReference>
<dbReference type="Pfam" id="PF09084">
    <property type="entry name" value="NMT1"/>
    <property type="match status" value="1"/>
</dbReference>
<dbReference type="GO" id="GO:0009228">
    <property type="term" value="P:thiamine biosynthetic process"/>
    <property type="evidence" value="ECO:0007669"/>
    <property type="project" value="InterPro"/>
</dbReference>
<feature type="signal peptide" evidence="1">
    <location>
        <begin position="1"/>
        <end position="19"/>
    </location>
</feature>
<evidence type="ECO:0000313" key="3">
    <source>
        <dbReference type="EMBL" id="RWR06300.1"/>
    </source>
</evidence>
<sequence>MRRTALSLALIASAGAASANTAVTFGTNWLAQAEHGGFYQAVADGTYAACGLDVTIQPGGPQVNNRALMLAGRIDFNMGGNLLEEFSAVQEGIPVVAVMATFQKEPQVILSHPGKAQSFEDLKKLKLFIGDAGYASFYQWMMKAYGFTEAQRAVYTFNPAPFIADPESGMQGYLSSEPLMVEKEGGFKPDVWLLADAGYSTYSTLVETMADTIATKPEVVKCFVDGSIIGWYNFLYGDNTAATAMIKADNPDMTDEQIAFGITEMKDKGIVDSGEALEKGIGVMNDAHVKDFFDKMVEAGVVPADLDYGKAYTLDFIGQGVGMDLKK</sequence>
<accession>A0A443ILP5</accession>
<reference evidence="3 4" key="1">
    <citation type="submission" date="2019-01" db="EMBL/GenBank/DDBJ databases">
        <title>Sinorhodobacter populi sp. nov. isolated from the symptomatic bark tissue of Populus euramericana canker.</title>
        <authorList>
            <person name="Xu G."/>
        </authorList>
    </citation>
    <scope>NUCLEOTIDE SEQUENCE [LARGE SCALE GENOMIC DNA]</scope>
    <source>
        <strain evidence="3 4">2D-5</strain>
    </source>
</reference>
<dbReference type="Proteomes" id="UP000285710">
    <property type="component" value="Unassembled WGS sequence"/>
</dbReference>
<evidence type="ECO:0000259" key="2">
    <source>
        <dbReference type="Pfam" id="PF09084"/>
    </source>
</evidence>
<feature type="chain" id="PRO_5018967924" evidence="1">
    <location>
        <begin position="20"/>
        <end position="327"/>
    </location>
</feature>
<reference evidence="3 4" key="2">
    <citation type="submission" date="2019-01" db="EMBL/GenBank/DDBJ databases">
        <authorList>
            <person name="Li Y."/>
        </authorList>
    </citation>
    <scope>NUCLEOTIDE SEQUENCE [LARGE SCALE GENOMIC DNA]</scope>
    <source>
        <strain evidence="3 4">2D-5</strain>
    </source>
</reference>
<protein>
    <submittedName>
        <fullName evidence="3">ABC transporter substrate-binding protein</fullName>
    </submittedName>
</protein>
<feature type="domain" description="SsuA/THI5-like" evidence="2">
    <location>
        <begin position="33"/>
        <end position="231"/>
    </location>
</feature>
<gene>
    <name evidence="3" type="ORF">D2T33_18795</name>
</gene>
<dbReference type="InterPro" id="IPR027939">
    <property type="entry name" value="NMT1/THI5"/>
</dbReference>
<dbReference type="EMBL" id="SAUW01000029">
    <property type="protein sequence ID" value="RWR06300.1"/>
    <property type="molecule type" value="Genomic_DNA"/>
</dbReference>
<dbReference type="PANTHER" id="PTHR31528:SF3">
    <property type="entry name" value="THIAMINE BIOSYNTHESIS PROTEIN HI_0357-RELATED"/>
    <property type="match status" value="1"/>
</dbReference>
<evidence type="ECO:0000256" key="1">
    <source>
        <dbReference type="SAM" id="SignalP"/>
    </source>
</evidence>
<keyword evidence="4" id="KW-1185">Reference proteome</keyword>
<proteinExistence type="predicted"/>
<dbReference type="InterPro" id="IPR015168">
    <property type="entry name" value="SsuA/THI5"/>
</dbReference>
<evidence type="ECO:0000313" key="4">
    <source>
        <dbReference type="Proteomes" id="UP000285710"/>
    </source>
</evidence>
<dbReference type="AlphaFoldDB" id="A0A443ILP5"/>
<name>A0A443ILP5_9RHOB</name>
<dbReference type="Gene3D" id="3.40.190.10">
    <property type="entry name" value="Periplasmic binding protein-like II"/>
    <property type="match status" value="2"/>
</dbReference>
<organism evidence="3 4">
    <name type="scientific">Paenirhodobacter populi</name>
    <dbReference type="NCBI Taxonomy" id="2306993"/>
    <lineage>
        <taxon>Bacteria</taxon>
        <taxon>Pseudomonadati</taxon>
        <taxon>Pseudomonadota</taxon>
        <taxon>Alphaproteobacteria</taxon>
        <taxon>Rhodobacterales</taxon>
        <taxon>Rhodobacter group</taxon>
        <taxon>Paenirhodobacter</taxon>
    </lineage>
</organism>
<comment type="caution">
    <text evidence="3">The sequence shown here is derived from an EMBL/GenBank/DDBJ whole genome shotgun (WGS) entry which is preliminary data.</text>
</comment>
<keyword evidence="1" id="KW-0732">Signal</keyword>